<gene>
    <name evidence="2" type="ORF">EI42_01163</name>
</gene>
<dbReference type="Pfam" id="PF01243">
    <property type="entry name" value="PNPOx_N"/>
    <property type="match status" value="1"/>
</dbReference>
<feature type="domain" description="Pyridoxamine 5'-phosphate oxidase N-terminal" evidence="1">
    <location>
        <begin position="168"/>
        <end position="271"/>
    </location>
</feature>
<reference evidence="2 3" key="1">
    <citation type="submission" date="2018-06" db="EMBL/GenBank/DDBJ databases">
        <title>Genomic Encyclopedia of Archaeal and Bacterial Type Strains, Phase II (KMG-II): from individual species to whole genera.</title>
        <authorList>
            <person name="Goeker M."/>
        </authorList>
    </citation>
    <scope>NUCLEOTIDE SEQUENCE [LARGE SCALE GENOMIC DNA]</scope>
    <source>
        <strain evidence="2 3">ATCC BAA-1881</strain>
    </source>
</reference>
<dbReference type="SUPFAM" id="SSF50475">
    <property type="entry name" value="FMN-binding split barrel"/>
    <property type="match status" value="1"/>
</dbReference>
<evidence type="ECO:0000313" key="3">
    <source>
        <dbReference type="Proteomes" id="UP000248806"/>
    </source>
</evidence>
<dbReference type="EMBL" id="QKUF01000002">
    <property type="protein sequence ID" value="PZW34326.1"/>
    <property type="molecule type" value="Genomic_DNA"/>
</dbReference>
<dbReference type="Gene3D" id="2.30.110.10">
    <property type="entry name" value="Electron Transport, Fmn-binding Protein, Chain A"/>
    <property type="match status" value="1"/>
</dbReference>
<evidence type="ECO:0000313" key="2">
    <source>
        <dbReference type="EMBL" id="PZW34326.1"/>
    </source>
</evidence>
<accession>A0A326UAP2</accession>
<sequence>MNAFYHEGEIAVQQRAGVYDRAQRMGQGIWSTMPPALQLFLLGLPMVVLGATDPRGKVWASVLFGAPGFLQPLSEHILDMAAFPDSADPLYERFARGSVFGIGLLAIDLSTRRRIRINGVAQGVERRHVLMETQQVYGNCRKHIQVRELEQVYDASKQEVYRSSSLSAAQERWITSTDTFFIATAHPERGADASHRGGNPGFVHVPDASTLIFPDYAGNMMFQTLGNITINSATGLLLIDFERGHMLQLTGKAHIIWDERHVAAFPGAERLVVFSLEEVIEKRNAFPYRAYDVSYSPFNPLLDER</sequence>
<name>A0A326UAP2_THEHA</name>
<dbReference type="InterPro" id="IPR012349">
    <property type="entry name" value="Split_barrel_FMN-bd"/>
</dbReference>
<keyword evidence="3" id="KW-1185">Reference proteome</keyword>
<protein>
    <recommendedName>
        <fullName evidence="1">Pyridoxamine 5'-phosphate oxidase N-terminal domain-containing protein</fullName>
    </recommendedName>
</protein>
<dbReference type="InterPro" id="IPR011576">
    <property type="entry name" value="Pyridox_Oxase_N"/>
</dbReference>
<dbReference type="RefSeq" id="WP_111319779.1">
    <property type="nucleotide sequence ID" value="NZ_BIFX01000001.1"/>
</dbReference>
<dbReference type="PANTHER" id="PTHR42815:SF2">
    <property type="entry name" value="FAD-BINDING, PUTATIVE (AFU_ORTHOLOGUE AFUA_6G07600)-RELATED"/>
    <property type="match status" value="1"/>
</dbReference>
<dbReference type="OrthoDB" id="9796486at2"/>
<dbReference type="Proteomes" id="UP000248806">
    <property type="component" value="Unassembled WGS sequence"/>
</dbReference>
<dbReference type="PANTHER" id="PTHR42815">
    <property type="entry name" value="FAD-BINDING, PUTATIVE (AFU_ORTHOLOGUE AFUA_6G07600)-RELATED"/>
    <property type="match status" value="1"/>
</dbReference>
<comment type="caution">
    <text evidence="2">The sequence shown here is derived from an EMBL/GenBank/DDBJ whole genome shotgun (WGS) entry which is preliminary data.</text>
</comment>
<proteinExistence type="predicted"/>
<dbReference type="AlphaFoldDB" id="A0A326UAP2"/>
<organism evidence="2 3">
    <name type="scientific">Thermosporothrix hazakensis</name>
    <dbReference type="NCBI Taxonomy" id="644383"/>
    <lineage>
        <taxon>Bacteria</taxon>
        <taxon>Bacillati</taxon>
        <taxon>Chloroflexota</taxon>
        <taxon>Ktedonobacteria</taxon>
        <taxon>Ktedonobacterales</taxon>
        <taxon>Thermosporotrichaceae</taxon>
        <taxon>Thermosporothrix</taxon>
    </lineage>
</organism>
<evidence type="ECO:0000259" key="1">
    <source>
        <dbReference type="Pfam" id="PF01243"/>
    </source>
</evidence>